<evidence type="ECO:0000259" key="3">
    <source>
        <dbReference type="Pfam" id="PF18962"/>
    </source>
</evidence>
<keyword evidence="5" id="KW-1185">Reference proteome</keyword>
<evidence type="ECO:0000313" key="5">
    <source>
        <dbReference type="Proteomes" id="UP001238523"/>
    </source>
</evidence>
<reference evidence="4 5" key="1">
    <citation type="submission" date="2023-04" db="EMBL/GenBank/DDBJ databases">
        <title>Taxonomic identification of the Arctic strain Aequorivita sp. nov. and transcriptomic analysis in response to temperature stress.</title>
        <authorList>
            <person name="Liu W."/>
            <person name="Cong B."/>
            <person name="Lin J."/>
        </authorList>
    </citation>
    <scope>NUCLEOTIDE SEQUENCE [LARGE SCALE GENOMIC DNA]</scope>
    <source>
        <strain evidence="4 5">Ant34-E75</strain>
    </source>
</reference>
<dbReference type="NCBIfam" id="TIGR04183">
    <property type="entry name" value="Por_Secre_tail"/>
    <property type="match status" value="1"/>
</dbReference>
<dbReference type="InterPro" id="IPR026444">
    <property type="entry name" value="Secre_tail"/>
</dbReference>
<dbReference type="RefSeq" id="WP_279449514.1">
    <property type="nucleotide sequence ID" value="NZ_CP122379.1"/>
</dbReference>
<gene>
    <name evidence="4" type="ORF">QCQ61_04345</name>
</gene>
<proteinExistence type="predicted"/>
<dbReference type="EMBL" id="CP122379">
    <property type="protein sequence ID" value="WGF93426.1"/>
    <property type="molecule type" value="Genomic_DNA"/>
</dbReference>
<dbReference type="Gene3D" id="2.80.10.50">
    <property type="match status" value="2"/>
</dbReference>
<dbReference type="Pfam" id="PF17164">
    <property type="entry name" value="DUF5122"/>
    <property type="match status" value="5"/>
</dbReference>
<evidence type="ECO:0000256" key="2">
    <source>
        <dbReference type="SAM" id="SignalP"/>
    </source>
</evidence>
<accession>A0ABY8L013</accession>
<feature type="domain" description="Secretion system C-terminal sorting" evidence="3">
    <location>
        <begin position="428"/>
        <end position="488"/>
    </location>
</feature>
<feature type="signal peptide" evidence="2">
    <location>
        <begin position="1"/>
        <end position="18"/>
    </location>
</feature>
<dbReference type="Proteomes" id="UP001238523">
    <property type="component" value="Chromosome"/>
</dbReference>
<evidence type="ECO:0000313" key="4">
    <source>
        <dbReference type="EMBL" id="WGF93426.1"/>
    </source>
</evidence>
<sequence length="495" mass="54403">MKIVLLFLVGMFSTLGLAQDGSLDVSFGNNGTVQTDIAGDTDMAISIAQQTDEKLLVAGQFKIQGQAFPSIARYNLNGTLDTSFGTNGVTVFNGAGYEEEYYRKVLSQSDGKIVASGSFSLTANSEFVVNRFLADGSVDTSFGNSGELIVFPESIYSGEMVLLNDDSLLAAGRLFENGISKIGLKKYLPDGTLDSTFGNNGVVITEVGNESNSAQKIEITSNNKIVVLGISQENGVTSQVLLRYLSNGTLDTSFGSNGIVSITNEPDYSSNHIALYNDGKIAVHSSFLDWQFDIMNNLIFRYLPDGSFDTSFGNNGYINPNRNNFIISNIEVQENQRLLVFGELTDFFEGGGPFFMKRYYIDGYVDTGFNFVTNSTEYFVTDMLIQQDGKITCLANTAWYNGQEDIIMERRVNNPLSTPEFENQKTTIYPNPSNGIFTIEREFPETTEYQITDITGKVIATGELTETQSQLNLAAVQSGVYFLKTSNSVFRLLKN</sequence>
<dbReference type="InterPro" id="IPR013431">
    <property type="entry name" value="Delta_60_rpt"/>
</dbReference>
<dbReference type="Pfam" id="PF18962">
    <property type="entry name" value="Por_Secre_tail"/>
    <property type="match status" value="1"/>
</dbReference>
<evidence type="ECO:0000256" key="1">
    <source>
        <dbReference type="ARBA" id="ARBA00022729"/>
    </source>
</evidence>
<dbReference type="NCBIfam" id="TIGR02608">
    <property type="entry name" value="delta_60_rpt"/>
    <property type="match status" value="6"/>
</dbReference>
<keyword evidence="1 2" id="KW-0732">Signal</keyword>
<organism evidence="4 5">
    <name type="scientific">Aequorivita marisscotiae</name>
    <dbReference type="NCBI Taxonomy" id="3040348"/>
    <lineage>
        <taxon>Bacteria</taxon>
        <taxon>Pseudomonadati</taxon>
        <taxon>Bacteroidota</taxon>
        <taxon>Flavobacteriia</taxon>
        <taxon>Flavobacteriales</taxon>
        <taxon>Flavobacteriaceae</taxon>
        <taxon>Aequorivita</taxon>
    </lineage>
</organism>
<feature type="chain" id="PRO_5046723071" evidence="2">
    <location>
        <begin position="19"/>
        <end position="495"/>
    </location>
</feature>
<name>A0ABY8L013_9FLAO</name>
<protein>
    <submittedName>
        <fullName evidence="4">T9SS type A sorting domain-containing protein</fullName>
    </submittedName>
</protein>